<dbReference type="RefSeq" id="WP_044038144.1">
    <property type="nucleotide sequence ID" value="NZ_HG917868.1"/>
</dbReference>
<accession>W6SGD3</accession>
<dbReference type="Gene3D" id="3.40.1390.20">
    <property type="entry name" value="HprK N-terminal domain-like"/>
    <property type="match status" value="1"/>
</dbReference>
<protein>
    <recommendedName>
        <fullName evidence="2">inorganic diphosphatase</fullName>
        <ecNumber evidence="2">3.6.1.1</ecNumber>
    </recommendedName>
    <alternativeName>
        <fullName evidence="6">Pyrophosphate phospho-hydrolase</fullName>
    </alternativeName>
</protein>
<dbReference type="NCBIfam" id="NF011442">
    <property type="entry name" value="PRK14869.1-4"/>
    <property type="match status" value="1"/>
</dbReference>
<keyword evidence="11" id="KW-1185">Reference proteome</keyword>
<dbReference type="SUPFAM" id="SSF54631">
    <property type="entry name" value="CBS-domain pair"/>
    <property type="match status" value="1"/>
</dbReference>
<dbReference type="GO" id="GO:0046872">
    <property type="term" value="F:metal ion binding"/>
    <property type="evidence" value="ECO:0007669"/>
    <property type="project" value="UniProtKB-KW"/>
</dbReference>
<evidence type="ECO:0000256" key="6">
    <source>
        <dbReference type="ARBA" id="ARBA00032535"/>
    </source>
</evidence>
<dbReference type="InterPro" id="IPR000644">
    <property type="entry name" value="CBS_dom"/>
</dbReference>
<evidence type="ECO:0000256" key="5">
    <source>
        <dbReference type="ARBA" id="ARBA00023211"/>
    </source>
</evidence>
<keyword evidence="8" id="KW-0129">CBS domain</keyword>
<comment type="catalytic activity">
    <reaction evidence="7">
        <text>diphosphate + H2O = 2 phosphate + H(+)</text>
        <dbReference type="Rhea" id="RHEA:24576"/>
        <dbReference type="ChEBI" id="CHEBI:15377"/>
        <dbReference type="ChEBI" id="CHEBI:15378"/>
        <dbReference type="ChEBI" id="CHEBI:33019"/>
        <dbReference type="ChEBI" id="CHEBI:43474"/>
        <dbReference type="EC" id="3.6.1.1"/>
    </reaction>
</comment>
<evidence type="ECO:0000256" key="3">
    <source>
        <dbReference type="ARBA" id="ARBA00022723"/>
    </source>
</evidence>
<dbReference type="Pfam" id="PF01368">
    <property type="entry name" value="DHH"/>
    <property type="match status" value="1"/>
</dbReference>
<dbReference type="Proteomes" id="UP000019426">
    <property type="component" value="Chromosome M2/40_rep1"/>
</dbReference>
<reference evidence="10 11" key="1">
    <citation type="submission" date="2013-11" db="EMBL/GenBank/DDBJ databases">
        <title>Complete genome sequence of Clostridum sp. M2/40.</title>
        <authorList>
            <person name="Wibberg D."/>
            <person name="Puehler A."/>
            <person name="Schlueter A."/>
        </authorList>
    </citation>
    <scope>NUCLEOTIDE SEQUENCE [LARGE SCALE GENOMIC DNA]</scope>
    <source>
        <strain evidence="11">M2/40</strain>
    </source>
</reference>
<dbReference type="AlphaFoldDB" id="W6SGD3"/>
<proteinExistence type="predicted"/>
<dbReference type="GO" id="GO:0004427">
    <property type="term" value="F:inorganic diphosphate phosphatase activity"/>
    <property type="evidence" value="ECO:0007669"/>
    <property type="project" value="UniProtKB-EC"/>
</dbReference>
<dbReference type="Pfam" id="PF00571">
    <property type="entry name" value="CBS"/>
    <property type="match status" value="2"/>
</dbReference>
<dbReference type="OrthoDB" id="9766150at2"/>
<evidence type="ECO:0000259" key="9">
    <source>
        <dbReference type="PROSITE" id="PS51371"/>
    </source>
</evidence>
<dbReference type="InterPro" id="IPR038763">
    <property type="entry name" value="DHH_sf"/>
</dbReference>
<name>W6SGD3_9CLOT</name>
<dbReference type="Gene3D" id="3.10.580.10">
    <property type="entry name" value="CBS-domain"/>
    <property type="match status" value="1"/>
</dbReference>
<comment type="cofactor">
    <cofactor evidence="1">
        <name>Mn(2+)</name>
        <dbReference type="ChEBI" id="CHEBI:29035"/>
    </cofactor>
</comment>
<evidence type="ECO:0000256" key="2">
    <source>
        <dbReference type="ARBA" id="ARBA00012146"/>
    </source>
</evidence>
<gene>
    <name evidence="10" type="ORF">CM240_1617</name>
</gene>
<evidence type="ECO:0000256" key="1">
    <source>
        <dbReference type="ARBA" id="ARBA00001936"/>
    </source>
</evidence>
<dbReference type="CDD" id="cd04597">
    <property type="entry name" value="CBS_pair_inorgPPase"/>
    <property type="match status" value="1"/>
</dbReference>
<dbReference type="FunFam" id="3.10.310.20:FF:000001">
    <property type="entry name" value="Probable manganese-dependent inorganic pyrophosphatase"/>
    <property type="match status" value="1"/>
</dbReference>
<dbReference type="SMART" id="SM01131">
    <property type="entry name" value="DHHA2"/>
    <property type="match status" value="1"/>
</dbReference>
<dbReference type="InterPro" id="IPR004097">
    <property type="entry name" value="DHHA2"/>
</dbReference>
<dbReference type="NCBIfam" id="NF011443">
    <property type="entry name" value="PRK14869.1-5"/>
    <property type="match status" value="1"/>
</dbReference>
<dbReference type="PANTHER" id="PTHR12112:SF22">
    <property type="entry name" value="MANGANESE-DEPENDENT INORGANIC PYROPHOSPHATASE-RELATED"/>
    <property type="match status" value="1"/>
</dbReference>
<dbReference type="GO" id="GO:0005737">
    <property type="term" value="C:cytoplasm"/>
    <property type="evidence" value="ECO:0007669"/>
    <property type="project" value="InterPro"/>
</dbReference>
<dbReference type="PANTHER" id="PTHR12112">
    <property type="entry name" value="BNIP - RELATED"/>
    <property type="match status" value="1"/>
</dbReference>
<evidence type="ECO:0000256" key="7">
    <source>
        <dbReference type="ARBA" id="ARBA00047820"/>
    </source>
</evidence>
<evidence type="ECO:0000313" key="10">
    <source>
        <dbReference type="EMBL" id="CDM68775.1"/>
    </source>
</evidence>
<dbReference type="SMART" id="SM00116">
    <property type="entry name" value="CBS"/>
    <property type="match status" value="2"/>
</dbReference>
<dbReference type="EMBL" id="HG917868">
    <property type="protein sequence ID" value="CDM68775.1"/>
    <property type="molecule type" value="Genomic_DNA"/>
</dbReference>
<dbReference type="STRING" id="1216932.CM240_1617"/>
<dbReference type="InterPro" id="IPR046342">
    <property type="entry name" value="CBS_dom_sf"/>
</dbReference>
<dbReference type="eggNOG" id="COG1227">
    <property type="taxonomic scope" value="Bacteria"/>
</dbReference>
<dbReference type="PATRIC" id="fig|1216932.3.peg.1610"/>
<keyword evidence="3" id="KW-0479">Metal-binding</keyword>
<dbReference type="Pfam" id="PF02833">
    <property type="entry name" value="DHHA2"/>
    <property type="match status" value="1"/>
</dbReference>
<dbReference type="FunFam" id="3.90.1640.10:FF:000001">
    <property type="entry name" value="Probable manganese-dependent inorganic pyrophosphatase"/>
    <property type="match status" value="1"/>
</dbReference>
<dbReference type="Pfam" id="PF07085">
    <property type="entry name" value="DRTGG"/>
    <property type="match status" value="1"/>
</dbReference>
<evidence type="ECO:0000256" key="8">
    <source>
        <dbReference type="PROSITE-ProRule" id="PRU00703"/>
    </source>
</evidence>
<dbReference type="InterPro" id="IPR028979">
    <property type="entry name" value="Ser_kin/Pase_Hpr-like_N_sf"/>
</dbReference>
<feature type="domain" description="CBS" evidence="9">
    <location>
        <begin position="253"/>
        <end position="310"/>
    </location>
</feature>
<dbReference type="InterPro" id="IPR010766">
    <property type="entry name" value="DRTGG"/>
</dbReference>
<dbReference type="InterPro" id="IPR001667">
    <property type="entry name" value="DDH_dom"/>
</dbReference>
<feature type="domain" description="CBS" evidence="9">
    <location>
        <begin position="75"/>
        <end position="131"/>
    </location>
</feature>
<sequence>MHNTIYVSGHKNPDSDSICAAIAYAELKNRMALGKTYVPIRLGEVSRETQYILDYFDVDAPNLVKTVRPQIRDLDIDQITPISPEISLQQAWSIMKKYEVKNLPVVDENSKLLGLASVSNLTTNYMDIWDNNIIGKSNTTLENIVNTLSAKIIYANKATKKFAGKIVVGAMTPESAEEHIEENDIVICGNRTDTQNVAVSSKASLLIITGNLPIEEEIIEKAKVSGTTIISTPHDTFTASRIIVQSIPIDYVMAKENIVFFRNNEFVEDVKEIMLQTRYRSYPVLDENDRVIGSISRFHLISQNKKNIILVDHNERTQAVDGIEEAEILEIIDHHRVANIETSKPIYYRCEPVGSTSTIVANLYFENGIRPSKKIAGLLCGALISDTLLLKSPTTTLTDKHTLMKLAEIANINIEEFAMDMFKAGTSLQGKTLEEIFYQDCKTFEMNGRKIAVAQVNTMDIEGFESMKADMLNLMNTTADRDGFDLILLLLTDIIKEGSLLLAVGRDTEIVNTAFGVKLENSCAYKEGVVSRKKQVIPPLTTAIEQLK</sequence>
<dbReference type="Gene3D" id="3.10.310.20">
    <property type="entry name" value="DHHA2 domain"/>
    <property type="match status" value="1"/>
</dbReference>
<dbReference type="SUPFAM" id="SSF64182">
    <property type="entry name" value="DHH phosphoesterases"/>
    <property type="match status" value="1"/>
</dbReference>
<dbReference type="NCBIfam" id="NF003877">
    <property type="entry name" value="PRK05427.1"/>
    <property type="match status" value="1"/>
</dbReference>
<dbReference type="InterPro" id="IPR038222">
    <property type="entry name" value="DHHA2_dom_sf"/>
</dbReference>
<dbReference type="SUPFAM" id="SSF75138">
    <property type="entry name" value="HprK N-terminal domain-like"/>
    <property type="match status" value="1"/>
</dbReference>
<keyword evidence="5" id="KW-0464">Manganese</keyword>
<evidence type="ECO:0000256" key="4">
    <source>
        <dbReference type="ARBA" id="ARBA00022801"/>
    </source>
</evidence>
<evidence type="ECO:0000313" key="11">
    <source>
        <dbReference type="Proteomes" id="UP000019426"/>
    </source>
</evidence>
<keyword evidence="4 10" id="KW-0378">Hydrolase</keyword>
<organism evidence="10 11">
    <name type="scientific">Clostridium bornimense</name>
    <dbReference type="NCBI Taxonomy" id="1216932"/>
    <lineage>
        <taxon>Bacteria</taxon>
        <taxon>Bacillati</taxon>
        <taxon>Bacillota</taxon>
        <taxon>Clostridia</taxon>
        <taxon>Eubacteriales</taxon>
        <taxon>Clostridiaceae</taxon>
        <taxon>Clostridium</taxon>
    </lineage>
</organism>
<dbReference type="HOGENOM" id="CLU_025243_1_0_9"/>
<dbReference type="PROSITE" id="PS51371">
    <property type="entry name" value="CBS"/>
    <property type="match status" value="2"/>
</dbReference>
<dbReference type="EC" id="3.6.1.1" evidence="2"/>
<dbReference type="KEGG" id="clt:CM240_1617"/>
<dbReference type="NCBIfam" id="NF011441">
    <property type="entry name" value="PRK14869.1-3"/>
    <property type="match status" value="1"/>
</dbReference>